<dbReference type="AlphaFoldDB" id="G2Y4B6"/>
<protein>
    <submittedName>
        <fullName evidence="1">Uncharacterized protein</fullName>
    </submittedName>
</protein>
<accession>G2Y4B6</accession>
<dbReference type="EMBL" id="FQ790286">
    <property type="protein sequence ID" value="CCD47506.1"/>
    <property type="molecule type" value="Genomic_DNA"/>
</dbReference>
<sequence>MCTVVLLDDEIDIGIGQYSDGKVQGTKSSNHETKHIPRNWMHYRHLAVYGIRKERGLGTWSQHEREHLLMEGSYGASGGDDRGGARAPYFACYLTFLRFVPW</sequence>
<organism evidence="1 2">
    <name type="scientific">Botryotinia fuckeliana (strain T4)</name>
    <name type="common">Noble rot fungus</name>
    <name type="synonym">Botrytis cinerea</name>
    <dbReference type="NCBI Taxonomy" id="999810"/>
    <lineage>
        <taxon>Eukaryota</taxon>
        <taxon>Fungi</taxon>
        <taxon>Dikarya</taxon>
        <taxon>Ascomycota</taxon>
        <taxon>Pezizomycotina</taxon>
        <taxon>Leotiomycetes</taxon>
        <taxon>Helotiales</taxon>
        <taxon>Sclerotiniaceae</taxon>
        <taxon>Botrytis</taxon>
    </lineage>
</organism>
<dbReference type="HOGENOM" id="CLU_2277045_0_0_1"/>
<dbReference type="InParanoid" id="G2Y4B6"/>
<gene>
    <name evidence="1" type="ORF">BofuT4_P006650.1</name>
</gene>
<evidence type="ECO:0000313" key="1">
    <source>
        <dbReference type="EMBL" id="CCD47506.1"/>
    </source>
</evidence>
<name>G2Y4B6_BOTF4</name>
<reference evidence="2" key="1">
    <citation type="journal article" date="2011" name="PLoS Genet.">
        <title>Genomic analysis of the necrotrophic fungal pathogens Sclerotinia sclerotiorum and Botrytis cinerea.</title>
        <authorList>
            <person name="Amselem J."/>
            <person name="Cuomo C.A."/>
            <person name="van Kan J.A."/>
            <person name="Viaud M."/>
            <person name="Benito E.P."/>
            <person name="Couloux A."/>
            <person name="Coutinho P.M."/>
            <person name="de Vries R.P."/>
            <person name="Dyer P.S."/>
            <person name="Fillinger S."/>
            <person name="Fournier E."/>
            <person name="Gout L."/>
            <person name="Hahn M."/>
            <person name="Kohn L."/>
            <person name="Lapalu N."/>
            <person name="Plummer K.M."/>
            <person name="Pradier J.M."/>
            <person name="Quevillon E."/>
            <person name="Sharon A."/>
            <person name="Simon A."/>
            <person name="ten Have A."/>
            <person name="Tudzynski B."/>
            <person name="Tudzynski P."/>
            <person name="Wincker P."/>
            <person name="Andrew M."/>
            <person name="Anthouard V."/>
            <person name="Beever R.E."/>
            <person name="Beffa R."/>
            <person name="Benoit I."/>
            <person name="Bouzid O."/>
            <person name="Brault B."/>
            <person name="Chen Z."/>
            <person name="Choquer M."/>
            <person name="Collemare J."/>
            <person name="Cotton P."/>
            <person name="Danchin E.G."/>
            <person name="Da Silva C."/>
            <person name="Gautier A."/>
            <person name="Giraud C."/>
            <person name="Giraud T."/>
            <person name="Gonzalez C."/>
            <person name="Grossetete S."/>
            <person name="Guldener U."/>
            <person name="Henrissat B."/>
            <person name="Howlett B.J."/>
            <person name="Kodira C."/>
            <person name="Kretschmer M."/>
            <person name="Lappartient A."/>
            <person name="Leroch M."/>
            <person name="Levis C."/>
            <person name="Mauceli E."/>
            <person name="Neuveglise C."/>
            <person name="Oeser B."/>
            <person name="Pearson M."/>
            <person name="Poulain J."/>
            <person name="Poussereau N."/>
            <person name="Quesneville H."/>
            <person name="Rascle C."/>
            <person name="Schumacher J."/>
            <person name="Segurens B."/>
            <person name="Sexton A."/>
            <person name="Silva E."/>
            <person name="Sirven C."/>
            <person name="Soanes D.M."/>
            <person name="Talbot N.J."/>
            <person name="Templeton M."/>
            <person name="Yandava C."/>
            <person name="Yarden O."/>
            <person name="Zeng Q."/>
            <person name="Rollins J.A."/>
            <person name="Lebrun M.H."/>
            <person name="Dickman M."/>
        </authorList>
    </citation>
    <scope>NUCLEOTIDE SEQUENCE [LARGE SCALE GENOMIC DNA]</scope>
    <source>
        <strain evidence="2">T4</strain>
    </source>
</reference>
<dbReference type="Proteomes" id="UP000008177">
    <property type="component" value="Unplaced contigs"/>
</dbReference>
<evidence type="ECO:0000313" key="2">
    <source>
        <dbReference type="Proteomes" id="UP000008177"/>
    </source>
</evidence>
<proteinExistence type="predicted"/>